<dbReference type="CDD" id="cd18791">
    <property type="entry name" value="SF2_C_RHA"/>
    <property type="match status" value="1"/>
</dbReference>
<evidence type="ECO:0000256" key="3">
    <source>
        <dbReference type="ARBA" id="ARBA00022679"/>
    </source>
</evidence>
<keyword evidence="7" id="KW-0863">Zinc-finger</keyword>
<comment type="catalytic activity">
    <reaction evidence="13">
        <text>ATP + H2O = ADP + phosphate + H(+)</text>
        <dbReference type="Rhea" id="RHEA:13065"/>
        <dbReference type="ChEBI" id="CHEBI:15377"/>
        <dbReference type="ChEBI" id="CHEBI:15378"/>
        <dbReference type="ChEBI" id="CHEBI:30616"/>
        <dbReference type="ChEBI" id="CHEBI:43474"/>
        <dbReference type="ChEBI" id="CHEBI:456216"/>
        <dbReference type="EC" id="3.6.4.13"/>
    </reaction>
</comment>
<gene>
    <name evidence="18" type="ORF">AAHA92_27373</name>
</gene>
<keyword evidence="3" id="KW-0808">Transferase</keyword>
<dbReference type="EC" id="3.6.4.13" evidence="2"/>
<keyword evidence="4" id="KW-0479">Metal-binding</keyword>
<evidence type="ECO:0000256" key="12">
    <source>
        <dbReference type="ARBA" id="ARBA00022840"/>
    </source>
</evidence>
<dbReference type="SUPFAM" id="SSF52540">
    <property type="entry name" value="P-loop containing nucleoside triphosphate hydrolases"/>
    <property type="match status" value="1"/>
</dbReference>
<dbReference type="FunFam" id="3.40.50.300:FF:001279">
    <property type="entry name" value="ATP-dependent RNA helicase DEAH12 chloroplastic"/>
    <property type="match status" value="1"/>
</dbReference>
<dbReference type="GO" id="GO:0003724">
    <property type="term" value="F:RNA helicase activity"/>
    <property type="evidence" value="ECO:0007669"/>
    <property type="project" value="UniProtKB-EC"/>
</dbReference>
<dbReference type="PROSITE" id="PS51873">
    <property type="entry name" value="TRIAD"/>
    <property type="match status" value="1"/>
</dbReference>
<keyword evidence="6" id="KW-0547">Nucleotide-binding</keyword>
<dbReference type="InterPro" id="IPR056248">
    <property type="entry name" value="RBD_DEAH11/12"/>
</dbReference>
<dbReference type="SMART" id="SM00487">
    <property type="entry name" value="DEXDc"/>
    <property type="match status" value="1"/>
</dbReference>
<sequence length="1759" mass="198747">MSQSSGSASAGRRQAPFGARPRYLSHNPQEPPFRRSSYQQQQYRSQFHSNNYDRPPENVPARPNFIVHLRPEPQKSNSVKRADAEAVIRKLKFQPQKSMFVMSNSNSASLCYEQWSETLATMVQLWEMKLDDKGFSFVPRLVSNVELPSDRLELNDRLKVLFLGKLKGLKEGELVEKWVKKLGAVKDEIKRISRILSDKASLRVFSELWEEKEVLVGESTFISNRIEEFRLGISSIEEHLEDGEKEERDFEVLRFARGKIEWGRIYMLMMRECRRLDDGLPIYAHRQEIIKQIHCQQVTVLIGETGSGKSTQLVQFLADSGICGDGAIICTQPRKLAAITLAERVKDESLGCYDDTSVVCYPSYSSFHEFESDVVFATDHCLLQHYISDNQLSMISCIVVDEAHERTLNTDLLLALIKTLLCQRPCLRLIIMSATVDADQFSDYFFGCRTMHVTGRNFPVVVKYESCHSEVSSASKLMPSYVHDVLNTVVEINRTEREGTILAFLTSQSEVEWACENFQAPNAVALPLHGKLSYEDQHRVFLTYPGKRKVIFATNVAETSLTIPGVKYVVDSGMVKESMYEPATGMNILKVGRISQSSAKQRAGRAGRTEPGTCYRLYSEDDFESMLPHQEPEIRKVHLGVAILKIMALGVKDLQEFDFVDAPSASSIDIAVRNLIQLGAIVLKNDVYELTTEGQHIVKLGIEPRLGKIILQSFHHRLGKEGLVLAAVMANSSSIFCRVGTADAKSKSDCLKLRFCHPNGDLFTLLGVYREWEAGPREKRNTWCWENSINAKTMRRCQDTVIELEACLKNELNIIVPNYWYWNPQIHGEHEKSLKNVILSSLPGNVAMYSGHDQLGYEVALTRKHVQLHPACSLYNFGQRPAWVVFSEIISVSNEYLACVTGCDFDYFSILSPPLPFDFLVMNSQRLHKRVLSGFGSVQLKRFCGKFNSNVRFLESKIRESYADERIGVVVDVDHNEVLVYASSQDIEKVMGLVIEALEYEKKMLQNECVEEFMYGPKVLNSIALFGAGAEIKHLELEKRCLSVDIYHSNVSALDQKELLLFLESSTSGFVCSVSRLLVSGPENEEKDKWGRVTFLTPDAAEKAAGLNEVEFSGGLLKAVPSIKNHDSDLRMMSSNRIKAKISWPRRRSKGIAFVKCNPDDVDAMLNDLSNLVIGDRFVWCRPSDRSPDSIKITGLDRDLSQEDIRPIIRASTSRHITDFFLLLENANDDLLPPPPACEDAILREISPFMPRRNQGVPVNVKVFPPEAKDSFMRAQIDFDGSLHLEAARALEYIDRKVLPGCGSWQKIVCHRLFDGSVYCPPFVYHVIENEFHHFLKRLRRDPRYQGVEWNMEKTHNGGHRVKISASATRLVFELKKSLSELVGGRIIHHPDITPSVLQILFSRDGVMLMKSVERGTGTQIFFDKQKMTLRVYGPPEKIEYAQQSFVKGLLGLYDSRQLEIRLRDGVLPPDMMKRVVQHFGPDLCGLRDKVPGVELSLNVRHHTISIVGNKALKQEVESLIRDLAQPSELQSPENDYHSACPICLCEVEDSYMLEDCHHKACRLCLVEQCESAIRNHDCFPLLCAKEGCEAQILVADLRSLLSKERLHELFQASLGAHVAASGGALKFCPSTDCPSVYSVADPSGPDAAFRCGVCFMETCTKCHMEYHPLLSCEKYREFKADPDSSLKEWCMGKDNVKTCPGCGSTVEKVDGCNHVACRCGRHVCWVCLDSFDSSDDCYSHLRSAHPNIELNMFEFDVL</sequence>
<feature type="compositionally biased region" description="Low complexity" evidence="14">
    <location>
        <begin position="1"/>
        <end position="15"/>
    </location>
</feature>
<dbReference type="InterPro" id="IPR056245">
    <property type="entry name" value="KH_DEAH11/12"/>
</dbReference>
<dbReference type="InterPro" id="IPR014001">
    <property type="entry name" value="Helicase_ATP-bd"/>
</dbReference>
<evidence type="ECO:0000256" key="4">
    <source>
        <dbReference type="ARBA" id="ARBA00022723"/>
    </source>
</evidence>
<dbReference type="Gene3D" id="3.30.40.10">
    <property type="entry name" value="Zinc/RING finger domain, C3HC4 (zinc finger)"/>
    <property type="match status" value="1"/>
</dbReference>
<evidence type="ECO:0000256" key="2">
    <source>
        <dbReference type="ARBA" id="ARBA00012552"/>
    </source>
</evidence>
<dbReference type="FunFam" id="1.20.120.1080:FF:000033">
    <property type="entry name" value="RBR-type E3 ubiquitin transferase"/>
    <property type="match status" value="1"/>
</dbReference>
<dbReference type="Pfam" id="PF00271">
    <property type="entry name" value="Helicase_C"/>
    <property type="match status" value="1"/>
</dbReference>
<evidence type="ECO:0000256" key="7">
    <source>
        <dbReference type="ARBA" id="ARBA00022771"/>
    </source>
</evidence>
<dbReference type="Pfam" id="PF24637">
    <property type="entry name" value="RRM_DEAH11"/>
    <property type="match status" value="1"/>
</dbReference>
<dbReference type="PROSITE" id="PS51194">
    <property type="entry name" value="HELICASE_CTER"/>
    <property type="match status" value="1"/>
</dbReference>
<comment type="caution">
    <text evidence="18">The sequence shown here is derived from an EMBL/GenBank/DDBJ whole genome shotgun (WGS) entry which is preliminary data.</text>
</comment>
<evidence type="ECO:0000256" key="9">
    <source>
        <dbReference type="ARBA" id="ARBA00022801"/>
    </source>
</evidence>
<evidence type="ECO:0000259" key="16">
    <source>
        <dbReference type="PROSITE" id="PS51194"/>
    </source>
</evidence>
<dbReference type="EMBL" id="JBEAFC010000010">
    <property type="protein sequence ID" value="KAL1538655.1"/>
    <property type="molecule type" value="Genomic_DNA"/>
</dbReference>
<dbReference type="GO" id="GO:0016740">
    <property type="term" value="F:transferase activity"/>
    <property type="evidence" value="ECO:0007669"/>
    <property type="project" value="UniProtKB-KW"/>
</dbReference>
<comment type="similarity">
    <text evidence="1">Belongs to the DEAD box helicase family. DEAH subfamily.</text>
</comment>
<dbReference type="InterPro" id="IPR044066">
    <property type="entry name" value="TRIAD_supradom"/>
</dbReference>
<keyword evidence="5" id="KW-0677">Repeat</keyword>
<proteinExistence type="inferred from homology"/>
<dbReference type="Pfam" id="PF24471">
    <property type="entry name" value="KH_DEAH11"/>
    <property type="match status" value="1"/>
</dbReference>
<organism evidence="18 19">
    <name type="scientific">Salvia divinorum</name>
    <name type="common">Maria pastora</name>
    <name type="synonym">Diviner's sage</name>
    <dbReference type="NCBI Taxonomy" id="28513"/>
    <lineage>
        <taxon>Eukaryota</taxon>
        <taxon>Viridiplantae</taxon>
        <taxon>Streptophyta</taxon>
        <taxon>Embryophyta</taxon>
        <taxon>Tracheophyta</taxon>
        <taxon>Spermatophyta</taxon>
        <taxon>Magnoliopsida</taxon>
        <taxon>eudicotyledons</taxon>
        <taxon>Gunneridae</taxon>
        <taxon>Pentapetalae</taxon>
        <taxon>asterids</taxon>
        <taxon>lamiids</taxon>
        <taxon>Lamiales</taxon>
        <taxon>Lamiaceae</taxon>
        <taxon>Nepetoideae</taxon>
        <taxon>Mentheae</taxon>
        <taxon>Salviinae</taxon>
        <taxon>Salvia</taxon>
        <taxon>Salvia subgen. Calosphace</taxon>
    </lineage>
</organism>
<dbReference type="PANTHER" id="PTHR18934:SF81">
    <property type="entry name" value="ATP-DEPENDENT RNA HELICASE DEAH11, CHLOROPLASTIC-RELATED"/>
    <property type="match status" value="1"/>
</dbReference>
<dbReference type="Pfam" id="PF24475">
    <property type="entry name" value="RBD_DEAH11"/>
    <property type="match status" value="1"/>
</dbReference>
<dbReference type="PROSITE" id="PS51192">
    <property type="entry name" value="HELICASE_ATP_BIND_1"/>
    <property type="match status" value="1"/>
</dbReference>
<keyword evidence="11" id="KW-0862">Zinc</keyword>
<evidence type="ECO:0000256" key="13">
    <source>
        <dbReference type="ARBA" id="ARBA00047984"/>
    </source>
</evidence>
<evidence type="ECO:0000256" key="1">
    <source>
        <dbReference type="ARBA" id="ARBA00008792"/>
    </source>
</evidence>
<dbReference type="InterPro" id="IPR007502">
    <property type="entry name" value="Helicase-assoc_dom"/>
</dbReference>
<dbReference type="Pfam" id="PF26200">
    <property type="entry name" value="Rcat_RNF216"/>
    <property type="match status" value="1"/>
</dbReference>
<keyword evidence="10 18" id="KW-0347">Helicase</keyword>
<evidence type="ECO:0000259" key="17">
    <source>
        <dbReference type="PROSITE" id="PS51873"/>
    </source>
</evidence>
<dbReference type="InterPro" id="IPR011709">
    <property type="entry name" value="DEAD-box_helicase_OB_fold"/>
</dbReference>
<evidence type="ECO:0000256" key="14">
    <source>
        <dbReference type="SAM" id="MobiDB-lite"/>
    </source>
</evidence>
<dbReference type="Pfam" id="PF21010">
    <property type="entry name" value="HA2_C"/>
    <property type="match status" value="1"/>
</dbReference>
<dbReference type="SMART" id="SM00647">
    <property type="entry name" value="IBR"/>
    <property type="match status" value="2"/>
</dbReference>
<feature type="compositionally biased region" description="Low complexity" evidence="14">
    <location>
        <begin position="34"/>
        <end position="46"/>
    </location>
</feature>
<dbReference type="Gene3D" id="3.40.50.300">
    <property type="entry name" value="P-loop containing nucleotide triphosphate hydrolases"/>
    <property type="match status" value="2"/>
</dbReference>
<dbReference type="CDD" id="cd22585">
    <property type="entry name" value="Rcat_RBR_DEAH12-like"/>
    <property type="match status" value="1"/>
</dbReference>
<keyword evidence="8" id="KW-0833">Ubl conjugation pathway</keyword>
<dbReference type="PROSITE" id="PS00690">
    <property type="entry name" value="DEAH_ATP_HELICASE"/>
    <property type="match status" value="1"/>
</dbReference>
<reference evidence="18 19" key="1">
    <citation type="submission" date="2024-06" db="EMBL/GenBank/DDBJ databases">
        <title>A chromosome level genome sequence of Diviner's sage (Salvia divinorum).</title>
        <authorList>
            <person name="Ford S.A."/>
            <person name="Ro D.-K."/>
            <person name="Ness R.W."/>
            <person name="Phillips M.A."/>
        </authorList>
    </citation>
    <scope>NUCLEOTIDE SEQUENCE [LARGE SCALE GENOMIC DNA]</scope>
    <source>
        <strain evidence="18">SAF-2024a</strain>
        <tissue evidence="18">Leaf</tissue>
    </source>
</reference>
<dbReference type="InterPro" id="IPR056244">
    <property type="entry name" value="RRM_DEAH11/12"/>
</dbReference>
<protein>
    <recommendedName>
        <fullName evidence="2">RNA helicase</fullName>
        <ecNumber evidence="2">3.6.4.13</ecNumber>
    </recommendedName>
</protein>
<dbReference type="InterPro" id="IPR002464">
    <property type="entry name" value="DNA/RNA_helicase_DEAH_CS"/>
</dbReference>
<dbReference type="FunFam" id="3.40.50.300:FF:002114">
    <property type="entry name" value="ATP-dependent RNA helicase DEAH12 chloroplastic"/>
    <property type="match status" value="1"/>
</dbReference>
<evidence type="ECO:0000256" key="5">
    <source>
        <dbReference type="ARBA" id="ARBA00022737"/>
    </source>
</evidence>
<dbReference type="FunFam" id="1.20.120.1750:FF:000020">
    <property type="entry name" value="ATP-dependent RNA helicase DEAH12 chloroplastic"/>
    <property type="match status" value="1"/>
</dbReference>
<dbReference type="InterPro" id="IPR027417">
    <property type="entry name" value="P-loop_NTPase"/>
</dbReference>
<dbReference type="Gene3D" id="1.20.120.1750">
    <property type="match status" value="1"/>
</dbReference>
<dbReference type="Pfam" id="PF24638">
    <property type="entry name" value="KH_DEAH11_1st"/>
    <property type="match status" value="1"/>
</dbReference>
<name>A0ABD1G4J5_SALDI</name>
<dbReference type="Proteomes" id="UP001567538">
    <property type="component" value="Unassembled WGS sequence"/>
</dbReference>
<keyword evidence="19" id="KW-1185">Reference proteome</keyword>
<dbReference type="GO" id="GO:0008270">
    <property type="term" value="F:zinc ion binding"/>
    <property type="evidence" value="ECO:0007669"/>
    <property type="project" value="UniProtKB-KW"/>
</dbReference>
<dbReference type="GO" id="GO:0005524">
    <property type="term" value="F:ATP binding"/>
    <property type="evidence" value="ECO:0007669"/>
    <property type="project" value="UniProtKB-KW"/>
</dbReference>
<dbReference type="Pfam" id="PF24641">
    <property type="entry name" value="KH_DEAH11_2nd"/>
    <property type="match status" value="1"/>
</dbReference>
<dbReference type="PROSITE" id="PS00028">
    <property type="entry name" value="ZINC_FINGER_C2H2_1"/>
    <property type="match status" value="1"/>
</dbReference>
<dbReference type="Pfam" id="PF07717">
    <property type="entry name" value="OB_NTP_bind"/>
    <property type="match status" value="1"/>
</dbReference>
<accession>A0ABD1G4J5</accession>
<evidence type="ECO:0000256" key="8">
    <source>
        <dbReference type="ARBA" id="ARBA00022786"/>
    </source>
</evidence>
<dbReference type="Pfam" id="PF01485">
    <property type="entry name" value="IBR"/>
    <property type="match status" value="1"/>
</dbReference>
<dbReference type="SUPFAM" id="SSF57850">
    <property type="entry name" value="RING/U-box"/>
    <property type="match status" value="3"/>
</dbReference>
<dbReference type="Gene3D" id="1.20.120.1080">
    <property type="match status" value="1"/>
</dbReference>
<dbReference type="InterPro" id="IPR002867">
    <property type="entry name" value="IBR_dom"/>
</dbReference>
<keyword evidence="9 18" id="KW-0378">Hydrolase</keyword>
<evidence type="ECO:0000313" key="19">
    <source>
        <dbReference type="Proteomes" id="UP001567538"/>
    </source>
</evidence>
<dbReference type="InterPro" id="IPR013087">
    <property type="entry name" value="Znf_C2H2_type"/>
</dbReference>
<dbReference type="InterPro" id="IPR013083">
    <property type="entry name" value="Znf_RING/FYVE/PHD"/>
</dbReference>
<keyword evidence="12" id="KW-0067">ATP-binding</keyword>
<feature type="domain" description="RING-type" evidence="17">
    <location>
        <begin position="1537"/>
        <end position="1745"/>
    </location>
</feature>
<dbReference type="CDD" id="cd20335">
    <property type="entry name" value="BRcat_RBR"/>
    <property type="match status" value="1"/>
</dbReference>
<evidence type="ECO:0000256" key="10">
    <source>
        <dbReference type="ARBA" id="ARBA00022806"/>
    </source>
</evidence>
<feature type="domain" description="Helicase ATP-binding" evidence="15">
    <location>
        <begin position="290"/>
        <end position="454"/>
    </location>
</feature>
<dbReference type="InterPro" id="IPR056246">
    <property type="entry name" value="KH_DEAH11/12_1st"/>
</dbReference>
<dbReference type="InterPro" id="IPR011545">
    <property type="entry name" value="DEAD/DEAH_box_helicase_dom"/>
</dbReference>
<dbReference type="InterPro" id="IPR056247">
    <property type="entry name" value="KH_DEAH11/12_2nd"/>
</dbReference>
<feature type="domain" description="Helicase C-terminal" evidence="16">
    <location>
        <begin position="484"/>
        <end position="655"/>
    </location>
</feature>
<dbReference type="PANTHER" id="PTHR18934">
    <property type="entry name" value="ATP-DEPENDENT RNA HELICASE"/>
    <property type="match status" value="1"/>
</dbReference>
<dbReference type="InterPro" id="IPR001650">
    <property type="entry name" value="Helicase_C-like"/>
</dbReference>
<evidence type="ECO:0000313" key="18">
    <source>
        <dbReference type="EMBL" id="KAL1538655.1"/>
    </source>
</evidence>
<evidence type="ECO:0000259" key="15">
    <source>
        <dbReference type="PROSITE" id="PS51192"/>
    </source>
</evidence>
<evidence type="ECO:0000256" key="11">
    <source>
        <dbReference type="ARBA" id="ARBA00022833"/>
    </source>
</evidence>
<feature type="region of interest" description="Disordered" evidence="14">
    <location>
        <begin position="1"/>
        <end position="62"/>
    </location>
</feature>
<dbReference type="GO" id="GO:0016787">
    <property type="term" value="F:hydrolase activity"/>
    <property type="evidence" value="ECO:0007669"/>
    <property type="project" value="UniProtKB-KW"/>
</dbReference>
<dbReference type="SMART" id="SM00847">
    <property type="entry name" value="HA2"/>
    <property type="match status" value="1"/>
</dbReference>
<dbReference type="SMART" id="SM00490">
    <property type="entry name" value="HELICc"/>
    <property type="match status" value="1"/>
</dbReference>
<evidence type="ECO:0000256" key="6">
    <source>
        <dbReference type="ARBA" id="ARBA00022741"/>
    </source>
</evidence>
<dbReference type="CDD" id="cd17917">
    <property type="entry name" value="DEXHc_RHA-like"/>
    <property type="match status" value="1"/>
</dbReference>
<dbReference type="Pfam" id="PF00270">
    <property type="entry name" value="DEAD"/>
    <property type="match status" value="1"/>
</dbReference>